<keyword evidence="4" id="KW-1185">Reference proteome</keyword>
<reference evidence="3" key="2">
    <citation type="submission" date="2018-10" db="UniProtKB">
        <authorList>
            <consortium name="EnsemblPlants"/>
        </authorList>
    </citation>
    <scope>IDENTIFICATION</scope>
</reference>
<dbReference type="PANTHER" id="PTHR35475">
    <property type="entry name" value="WD REPEAT PROTEIN"/>
    <property type="match status" value="1"/>
</dbReference>
<dbReference type="OrthoDB" id="658712at2759"/>
<dbReference type="Gramene" id="TraesWEE_scaffold_023991_01G000100.1">
    <property type="protein sequence ID" value="TraesWEE_scaffold_023991_01G000100.1"/>
    <property type="gene ID" value="TraesWEE_scaffold_023991_01G000100"/>
</dbReference>
<gene>
    <name evidence="3" type="primary">LOC123060411</name>
</gene>
<accession>A0A3B6EC33</accession>
<feature type="transmembrane region" description="Helical" evidence="2">
    <location>
        <begin position="151"/>
        <end position="171"/>
    </location>
</feature>
<evidence type="ECO:0000313" key="4">
    <source>
        <dbReference type="Proteomes" id="UP000019116"/>
    </source>
</evidence>
<dbReference type="Gramene" id="TraesCAD_scaffold_070711_01G000100.1">
    <property type="protein sequence ID" value="TraesCAD_scaffold_070711_01G000100.1"/>
    <property type="gene ID" value="TraesCAD_scaffold_070711_01G000100"/>
</dbReference>
<dbReference type="AlphaFoldDB" id="A0A3B6EC33"/>
<organism evidence="3">
    <name type="scientific">Triticum aestivum</name>
    <name type="common">Wheat</name>
    <dbReference type="NCBI Taxonomy" id="4565"/>
    <lineage>
        <taxon>Eukaryota</taxon>
        <taxon>Viridiplantae</taxon>
        <taxon>Streptophyta</taxon>
        <taxon>Embryophyta</taxon>
        <taxon>Tracheophyta</taxon>
        <taxon>Spermatophyta</taxon>
        <taxon>Magnoliopsida</taxon>
        <taxon>Liliopsida</taxon>
        <taxon>Poales</taxon>
        <taxon>Poaceae</taxon>
        <taxon>BOP clade</taxon>
        <taxon>Pooideae</taxon>
        <taxon>Triticodae</taxon>
        <taxon>Triticeae</taxon>
        <taxon>Triticinae</taxon>
        <taxon>Triticum</taxon>
    </lineage>
</organism>
<dbReference type="Gramene" id="TraesROB_scaffold_021367_01G000100.1">
    <property type="protein sequence ID" value="TraesROB_scaffold_021367_01G000100.1"/>
    <property type="gene ID" value="TraesROB_scaffold_021367_01G000100"/>
</dbReference>
<keyword evidence="2" id="KW-1133">Transmembrane helix</keyword>
<dbReference type="Gramene" id="TraesCS3A02G112200.1">
    <property type="protein sequence ID" value="TraesCS3A02G112200.1"/>
    <property type="gene ID" value="TraesCS3A02G112200"/>
</dbReference>
<feature type="region of interest" description="Disordered" evidence="1">
    <location>
        <begin position="1"/>
        <end position="30"/>
    </location>
</feature>
<keyword evidence="2" id="KW-0812">Transmembrane</keyword>
<evidence type="ECO:0000256" key="1">
    <source>
        <dbReference type="SAM" id="MobiDB-lite"/>
    </source>
</evidence>
<feature type="transmembrane region" description="Helical" evidence="2">
    <location>
        <begin position="121"/>
        <end position="139"/>
    </location>
</feature>
<name>A0A3B6EC33_WHEAT</name>
<evidence type="ECO:0000313" key="3">
    <source>
        <dbReference type="EnsemblPlants" id="TraesCS3A02G112200.1"/>
    </source>
</evidence>
<protein>
    <submittedName>
        <fullName evidence="3">Uncharacterized protein</fullName>
    </submittedName>
</protein>
<dbReference type="Gramene" id="TraesCS3A03G0244500.1">
    <property type="protein sequence ID" value="TraesCS3A03G0244500.1.CDS"/>
    <property type="gene ID" value="TraesCS3A03G0244500"/>
</dbReference>
<dbReference type="EnsemblPlants" id="TraesCS3A02G112200.1">
    <property type="protein sequence ID" value="TraesCS3A02G112200.1"/>
    <property type="gene ID" value="TraesCS3A02G112200"/>
</dbReference>
<dbReference type="PANTHER" id="PTHR35475:SF2">
    <property type="entry name" value="OS01G0184700 PROTEIN"/>
    <property type="match status" value="1"/>
</dbReference>
<keyword evidence="2" id="KW-0472">Membrane</keyword>
<evidence type="ECO:0000256" key="2">
    <source>
        <dbReference type="SAM" id="Phobius"/>
    </source>
</evidence>
<proteinExistence type="predicted"/>
<dbReference type="Gramene" id="TraesCLE_scaffold_077074_01G000100.1">
    <property type="protein sequence ID" value="TraesCLE_scaffold_077074_01G000100.1"/>
    <property type="gene ID" value="TraesCLE_scaffold_077074_01G000100"/>
</dbReference>
<sequence>MADDEVVAASAEESLTTPLLEPAASPGDPSVEVSLYRRGAGPPKVFRSGLRGPRRDRLDVRGIQAEHGLRALFAFKPGVSRRGLRIRPDPATGHSAVPFRDGAAIALDGEPKVQVSWTKPVLMIAAGLLVPAVMAVVAFNGVPESLLSSSVVNALFSPWILASAVIVFVRLRMRPQAPPWSRATVMMDFALRILVEEDHNPDVRWSLRNLTHKIRACDGLYCAESRSFCCLLELCKPHPPVSTPQHQKIRGHVFLAAWIRMRLLPSGSKITETDQISTEITRITPILLCNSGQINHEKH</sequence>
<dbReference type="Proteomes" id="UP000019116">
    <property type="component" value="Chromosome 3A"/>
</dbReference>
<reference evidence="3" key="1">
    <citation type="submission" date="2018-08" db="EMBL/GenBank/DDBJ databases">
        <authorList>
            <person name="Rossello M."/>
        </authorList>
    </citation>
    <scope>NUCLEOTIDE SEQUENCE [LARGE SCALE GENOMIC DNA]</scope>
    <source>
        <strain evidence="3">cv. Chinese Spring</strain>
    </source>
</reference>